<feature type="domain" description="GAF" evidence="4">
    <location>
        <begin position="117"/>
        <end position="269"/>
    </location>
</feature>
<protein>
    <submittedName>
        <fullName evidence="6">Histidine kinase</fullName>
    </submittedName>
</protein>
<dbReference type="SMART" id="SM00387">
    <property type="entry name" value="HATPase_c"/>
    <property type="match status" value="1"/>
</dbReference>
<dbReference type="PANTHER" id="PTHR24421:SF56">
    <property type="entry name" value="OXYGEN SENSOR HISTIDINE KINASE RESPONSE REGULATOR DOST"/>
    <property type="match status" value="1"/>
</dbReference>
<evidence type="ECO:0000313" key="7">
    <source>
        <dbReference type="Proteomes" id="UP000287547"/>
    </source>
</evidence>
<proteinExistence type="predicted"/>
<dbReference type="Pfam" id="PF13185">
    <property type="entry name" value="GAF_2"/>
    <property type="match status" value="1"/>
</dbReference>
<dbReference type="SUPFAM" id="SSF55781">
    <property type="entry name" value="GAF domain-like"/>
    <property type="match status" value="1"/>
</dbReference>
<evidence type="ECO:0000259" key="5">
    <source>
        <dbReference type="SMART" id="SM00387"/>
    </source>
</evidence>
<dbReference type="InterPro" id="IPR036890">
    <property type="entry name" value="HATPase_C_sf"/>
</dbReference>
<name>A0A428ZEL7_KIBAR</name>
<dbReference type="GO" id="GO:0046983">
    <property type="term" value="F:protein dimerization activity"/>
    <property type="evidence" value="ECO:0007669"/>
    <property type="project" value="InterPro"/>
</dbReference>
<dbReference type="CDD" id="cd16917">
    <property type="entry name" value="HATPase_UhpB-NarQ-NarX-like"/>
    <property type="match status" value="1"/>
</dbReference>
<reference evidence="6 7" key="1">
    <citation type="submission" date="2018-05" db="EMBL/GenBank/DDBJ databases">
        <title>Evolution of GPA BGCs.</title>
        <authorList>
            <person name="Waglechner N."/>
            <person name="Wright G.D."/>
        </authorList>
    </citation>
    <scope>NUCLEOTIDE SEQUENCE [LARGE SCALE GENOMIC DNA]</scope>
    <source>
        <strain evidence="6 7">A82846</strain>
    </source>
</reference>
<dbReference type="Pfam" id="PF07730">
    <property type="entry name" value="HisKA_3"/>
    <property type="match status" value="1"/>
</dbReference>
<comment type="caution">
    <text evidence="6">The sequence shown here is derived from an EMBL/GenBank/DDBJ whole genome shotgun (WGS) entry which is preliminary data.</text>
</comment>
<dbReference type="InterPro" id="IPR050482">
    <property type="entry name" value="Sensor_HK_TwoCompSys"/>
</dbReference>
<evidence type="ECO:0000256" key="3">
    <source>
        <dbReference type="ARBA" id="ARBA00023012"/>
    </source>
</evidence>
<evidence type="ECO:0000259" key="4">
    <source>
        <dbReference type="SMART" id="SM00065"/>
    </source>
</evidence>
<evidence type="ECO:0000256" key="1">
    <source>
        <dbReference type="ARBA" id="ARBA00022679"/>
    </source>
</evidence>
<sequence>MVGAGSCGGGSGGCVEPLWLTIANRMKDTTRTVATSRTKVPNFIASNISDVPPRMRIPHPCEETTLVQKRVPTTESNYSVCVGQKTPDEYARLLDESRRRESWLRASNEITAALLAGNGSDLELITSHARKVAGAPLAAIAVADEAHPGTLVFHVVEGAEHLTGTSITIEGTASGLVFASGEALLIDNYGDAAATFQGDSGSVAPSDLKGLGSAAIVPLKAGTDVLGVLLLCRLRDEPLFGQSDLDLLENFAAHAALALQYAAARADQQRLVVLEDRDRIARDLHDLVIQRIFATGMALEAAASVIPTDPADATERIRHAVDDLDMTIQEIRTTVFALQHPPTESLRSLVLEAVEAAEPALGFKVSVRFRGPVDTSVPGEAGEHMLPVLREALSNVARHARATTVAIEVTAGDELSLRVTDNGVGIPQGGRRSGLSNMAVRARRLRGTFTLTPANPGTALHWCVPLR</sequence>
<dbReference type="Gene3D" id="3.30.565.10">
    <property type="entry name" value="Histidine kinase-like ATPase, C-terminal domain"/>
    <property type="match status" value="1"/>
</dbReference>
<evidence type="ECO:0000256" key="2">
    <source>
        <dbReference type="ARBA" id="ARBA00022777"/>
    </source>
</evidence>
<dbReference type="AlphaFoldDB" id="A0A428ZEL7"/>
<dbReference type="Gene3D" id="3.30.450.40">
    <property type="match status" value="1"/>
</dbReference>
<dbReference type="Gene3D" id="1.20.5.1930">
    <property type="match status" value="1"/>
</dbReference>
<dbReference type="GO" id="GO:0016020">
    <property type="term" value="C:membrane"/>
    <property type="evidence" value="ECO:0007669"/>
    <property type="project" value="InterPro"/>
</dbReference>
<dbReference type="InterPro" id="IPR003018">
    <property type="entry name" value="GAF"/>
</dbReference>
<gene>
    <name evidence="6" type="ORF">DMH04_12870</name>
</gene>
<organism evidence="6 7">
    <name type="scientific">Kibdelosporangium aridum</name>
    <dbReference type="NCBI Taxonomy" id="2030"/>
    <lineage>
        <taxon>Bacteria</taxon>
        <taxon>Bacillati</taxon>
        <taxon>Actinomycetota</taxon>
        <taxon>Actinomycetes</taxon>
        <taxon>Pseudonocardiales</taxon>
        <taxon>Pseudonocardiaceae</taxon>
        <taxon>Kibdelosporangium</taxon>
    </lineage>
</organism>
<dbReference type="InterPro" id="IPR029016">
    <property type="entry name" value="GAF-like_dom_sf"/>
</dbReference>
<dbReference type="EMBL" id="QHKI01000008">
    <property type="protein sequence ID" value="RSM86542.1"/>
    <property type="molecule type" value="Genomic_DNA"/>
</dbReference>
<dbReference type="SUPFAM" id="SSF55874">
    <property type="entry name" value="ATPase domain of HSP90 chaperone/DNA topoisomerase II/histidine kinase"/>
    <property type="match status" value="1"/>
</dbReference>
<dbReference type="GO" id="GO:0000155">
    <property type="term" value="F:phosphorelay sensor kinase activity"/>
    <property type="evidence" value="ECO:0007669"/>
    <property type="project" value="InterPro"/>
</dbReference>
<dbReference type="InterPro" id="IPR003594">
    <property type="entry name" value="HATPase_dom"/>
</dbReference>
<feature type="domain" description="Histidine kinase/HSP90-like ATPase" evidence="5">
    <location>
        <begin position="380"/>
        <end position="467"/>
    </location>
</feature>
<keyword evidence="1" id="KW-0808">Transferase</keyword>
<dbReference type="InterPro" id="IPR011712">
    <property type="entry name" value="Sig_transdc_His_kin_sub3_dim/P"/>
</dbReference>
<dbReference type="PANTHER" id="PTHR24421">
    <property type="entry name" value="NITRATE/NITRITE SENSOR PROTEIN NARX-RELATED"/>
    <property type="match status" value="1"/>
</dbReference>
<keyword evidence="3" id="KW-0902">Two-component regulatory system</keyword>
<accession>A0A428ZEL7</accession>
<keyword evidence="2 6" id="KW-0418">Kinase</keyword>
<dbReference type="Pfam" id="PF02518">
    <property type="entry name" value="HATPase_c"/>
    <property type="match status" value="1"/>
</dbReference>
<evidence type="ECO:0000313" key="6">
    <source>
        <dbReference type="EMBL" id="RSM86542.1"/>
    </source>
</evidence>
<dbReference type="SMART" id="SM00065">
    <property type="entry name" value="GAF"/>
    <property type="match status" value="1"/>
</dbReference>
<dbReference type="Proteomes" id="UP000287547">
    <property type="component" value="Unassembled WGS sequence"/>
</dbReference>